<accession>C1GSA3</accession>
<feature type="region of interest" description="Disordered" evidence="5">
    <location>
        <begin position="473"/>
        <end position="673"/>
    </location>
</feature>
<proteinExistence type="predicted"/>
<dbReference type="STRING" id="502779.C1GSA3"/>
<feature type="compositionally biased region" description="Low complexity" evidence="5">
    <location>
        <begin position="535"/>
        <end position="552"/>
    </location>
</feature>
<evidence type="ECO:0000256" key="1">
    <source>
        <dbReference type="ARBA" id="ARBA00004127"/>
    </source>
</evidence>
<dbReference type="RefSeq" id="XP_002796390.2">
    <property type="nucleotide sequence ID" value="XM_002796344.2"/>
</dbReference>
<evidence type="ECO:0000256" key="3">
    <source>
        <dbReference type="ARBA" id="ARBA00022989"/>
    </source>
</evidence>
<dbReference type="EMBL" id="KN293994">
    <property type="protein sequence ID" value="EEH38936.2"/>
    <property type="molecule type" value="Genomic_DNA"/>
</dbReference>
<dbReference type="GO" id="GO:0005778">
    <property type="term" value="C:peroxisomal membrane"/>
    <property type="evidence" value="ECO:0007669"/>
    <property type="project" value="TreeGrafter"/>
</dbReference>
<evidence type="ECO:0000256" key="2">
    <source>
        <dbReference type="ARBA" id="ARBA00022692"/>
    </source>
</evidence>
<feature type="compositionally biased region" description="Basic and acidic residues" evidence="5">
    <location>
        <begin position="656"/>
        <end position="673"/>
    </location>
</feature>
<reference evidence="8 9" key="1">
    <citation type="journal article" date="2011" name="PLoS Genet.">
        <title>Comparative genomic analysis of human fungal pathogens causing paracoccidioidomycosis.</title>
        <authorList>
            <person name="Desjardins C.A."/>
            <person name="Champion M.D."/>
            <person name="Holder J.W."/>
            <person name="Muszewska A."/>
            <person name="Goldberg J."/>
            <person name="Bailao A.M."/>
            <person name="Brigido M.M."/>
            <person name="Ferreira M.E."/>
            <person name="Garcia A.M."/>
            <person name="Grynberg M."/>
            <person name="Gujja S."/>
            <person name="Heiman D.I."/>
            <person name="Henn M.R."/>
            <person name="Kodira C.D."/>
            <person name="Leon-Narvaez H."/>
            <person name="Longo L.V."/>
            <person name="Ma L.J."/>
            <person name="Malavazi I."/>
            <person name="Matsuo A.L."/>
            <person name="Morais F.V."/>
            <person name="Pereira M."/>
            <person name="Rodriguez-Brito S."/>
            <person name="Sakthikumar S."/>
            <person name="Salem-Izacc S.M."/>
            <person name="Sykes S.M."/>
            <person name="Teixeira M.M."/>
            <person name="Vallejo M.C."/>
            <person name="Walter M.E."/>
            <person name="Yandava C."/>
            <person name="Young S."/>
            <person name="Zeng Q."/>
            <person name="Zucker J."/>
            <person name="Felipe M.S."/>
            <person name="Goldman G.H."/>
            <person name="Haas B.J."/>
            <person name="McEwen J.G."/>
            <person name="Nino-Vega G."/>
            <person name="Puccia R."/>
            <person name="San-Blas G."/>
            <person name="Soares C.M."/>
            <person name="Birren B.W."/>
            <person name="Cuomo C.A."/>
        </authorList>
    </citation>
    <scope>NUCLEOTIDE SEQUENCE [LARGE SCALE GENOMIC DNA]</scope>
    <source>
        <strain evidence="9">ATCC MYA-826 / Pb01</strain>
    </source>
</reference>
<feature type="compositionally biased region" description="Polar residues" evidence="5">
    <location>
        <begin position="582"/>
        <end position="598"/>
    </location>
</feature>
<dbReference type="PANTHER" id="PTHR31679">
    <property type="entry name" value="PEROXISOMAL MEMBRANE PROTEIN PEX30-RELATED"/>
    <property type="match status" value="1"/>
</dbReference>
<feature type="region of interest" description="Disordered" evidence="5">
    <location>
        <begin position="416"/>
        <end position="438"/>
    </location>
</feature>
<dbReference type="GO" id="GO:0007031">
    <property type="term" value="P:peroxisome organization"/>
    <property type="evidence" value="ECO:0007669"/>
    <property type="project" value="UniProtKB-ARBA"/>
</dbReference>
<evidence type="ECO:0000256" key="6">
    <source>
        <dbReference type="SAM" id="Phobius"/>
    </source>
</evidence>
<keyword evidence="4 6" id="KW-0472">Membrane</keyword>
<name>C1GSA3_PARBA</name>
<feature type="domain" description="Peroxin/Ferlin" evidence="7">
    <location>
        <begin position="342"/>
        <end position="410"/>
    </location>
</feature>
<organism evidence="8 9">
    <name type="scientific">Paracoccidioides lutzii (strain ATCC MYA-826 / Pb01)</name>
    <name type="common">Paracoccidioides brasiliensis</name>
    <dbReference type="NCBI Taxonomy" id="502779"/>
    <lineage>
        <taxon>Eukaryota</taxon>
        <taxon>Fungi</taxon>
        <taxon>Dikarya</taxon>
        <taxon>Ascomycota</taxon>
        <taxon>Pezizomycotina</taxon>
        <taxon>Eurotiomycetes</taxon>
        <taxon>Eurotiomycetidae</taxon>
        <taxon>Onygenales</taxon>
        <taxon>Ajellomycetaceae</taxon>
        <taxon>Paracoccidioides</taxon>
    </lineage>
</organism>
<dbReference type="InterPro" id="IPR010482">
    <property type="entry name" value="TECPR1-like_DysF"/>
</dbReference>
<evidence type="ECO:0000313" key="8">
    <source>
        <dbReference type="EMBL" id="EEH38936.2"/>
    </source>
</evidence>
<feature type="compositionally biased region" description="Low complexity" evidence="5">
    <location>
        <begin position="473"/>
        <end position="495"/>
    </location>
</feature>
<dbReference type="InterPro" id="IPR052646">
    <property type="entry name" value="Peroxisomal_PEX28-32"/>
</dbReference>
<evidence type="ECO:0000256" key="5">
    <source>
        <dbReference type="SAM" id="MobiDB-lite"/>
    </source>
</evidence>
<dbReference type="OMA" id="PPFYILT"/>
<keyword evidence="9" id="KW-1185">Reference proteome</keyword>
<protein>
    <submittedName>
        <fullName evidence="8">Integral peroxisomal membrane protein</fullName>
    </submittedName>
</protein>
<dbReference type="AlphaFoldDB" id="C1GSA3"/>
<dbReference type="HOGENOM" id="CLU_016397_1_0_1"/>
<keyword evidence="3 6" id="KW-1133">Transmembrane helix</keyword>
<dbReference type="eggNOG" id="ENOG502QT80">
    <property type="taxonomic scope" value="Eukaryota"/>
</dbReference>
<evidence type="ECO:0000313" key="9">
    <source>
        <dbReference type="Proteomes" id="UP000002059"/>
    </source>
</evidence>
<evidence type="ECO:0000256" key="4">
    <source>
        <dbReference type="ARBA" id="ARBA00023136"/>
    </source>
</evidence>
<sequence length="673" mass="73328">MTLSGQVDNGLLVTPWVDSMSPTPYPQDDGAPAVLAAADGAPPTVAAFAPTTISGLSLASRQRSTIVVHRKSPLLVATPPPVTRALAYSHPFLLPLNRLAGLLSWTTGDPWESFLLVACFCATVLYGDVILLWAGPILVVLGLILAMYSRRYSPLSSTGLTGEKHGSHGVGDGASQHLKSLDEIVETLRTFTTRCNILLEPLLELTDFLSTQRTATSATTRPALTSLTIRVVLMTPVWILLTLPPFRLITPRRVILSVGTVIITWHSKPARISRVILWRSLTVRRICSVVTGLPFSTTPSPISRDSDATSKSSILSLNLFRRKSSNYASAISMKQRRANSSGVRFTFILYENQRRWLGVGWTYSLFAYERAAWTDEHLNPAPSIDDFELPEVEGGNAKWKWVPGSEWRIDTVPSDFSSKRSFKSSQKDNGGNSDNDEGWIYYDSKWSDGRRGKDGWGRYTRRRKWCRDAELVEITPSTESTPPPSSTEEQGSSSSLPQTNNSKGDDDISDTEGRTSPPSDSRKPRQRRWFGSSELSKALASPPGSASSLPLSNGDSLSTALATGADSGTMAKQPSPSIPNVRATSYSNSFPRTYSFDNGGSGSSRNSLTSRRRSKASSAMVDTDGESLGKSMRDQEIEEAENIADRFGSRPGGVAERAERGWGLGDDAHMGLS</sequence>
<dbReference type="InterPro" id="IPR006614">
    <property type="entry name" value="Peroxin/Ferlin"/>
</dbReference>
<dbReference type="Pfam" id="PF06398">
    <property type="entry name" value="Pex24p"/>
    <property type="match status" value="1"/>
</dbReference>
<dbReference type="PANTHER" id="PTHR31679:SF2">
    <property type="entry name" value="PEROXISOMAL MEMBRANE PROTEIN PEX30-RELATED"/>
    <property type="match status" value="1"/>
</dbReference>
<dbReference type="GO" id="GO:0012505">
    <property type="term" value="C:endomembrane system"/>
    <property type="evidence" value="ECO:0007669"/>
    <property type="project" value="UniProtKB-SubCell"/>
</dbReference>
<dbReference type="OrthoDB" id="5586090at2759"/>
<dbReference type="KEGG" id="pbl:PAAG_01398"/>
<feature type="transmembrane region" description="Helical" evidence="6">
    <location>
        <begin position="114"/>
        <end position="147"/>
    </location>
</feature>
<dbReference type="SMART" id="SM00693">
    <property type="entry name" value="DysFN"/>
    <property type="match status" value="1"/>
</dbReference>
<feature type="transmembrane region" description="Helical" evidence="6">
    <location>
        <begin position="227"/>
        <end position="246"/>
    </location>
</feature>
<gene>
    <name evidence="8" type="ORF">PAAG_01398</name>
</gene>
<comment type="subcellular location">
    <subcellularLocation>
        <location evidence="1">Endomembrane system</location>
        <topology evidence="1">Multi-pass membrane protein</topology>
    </subcellularLocation>
</comment>
<evidence type="ECO:0000259" key="7">
    <source>
        <dbReference type="SMART" id="SM00693"/>
    </source>
</evidence>
<dbReference type="GeneID" id="9099746"/>
<keyword evidence="2 6" id="KW-0812">Transmembrane</keyword>
<dbReference type="VEuPathDB" id="FungiDB:PAAG_01398"/>
<dbReference type="Proteomes" id="UP000002059">
    <property type="component" value="Partially assembled WGS sequence"/>
</dbReference>